<feature type="domain" description="HTH gntR-type" evidence="4">
    <location>
        <begin position="3"/>
        <end position="71"/>
    </location>
</feature>
<dbReference type="SUPFAM" id="SSF64288">
    <property type="entry name" value="Chorismate lyase-like"/>
    <property type="match status" value="1"/>
</dbReference>
<reference evidence="5 6" key="1">
    <citation type="submission" date="2018-11" db="EMBL/GenBank/DDBJ databases">
        <title>Genomes From Bacteria Associated with the Canine Oral Cavity: a Test Case for Automated Genome-Based Taxonomic Assignment.</title>
        <authorList>
            <person name="Coil D.A."/>
            <person name="Jospin G."/>
            <person name="Darling A.E."/>
            <person name="Wallis C."/>
            <person name="Davis I.J."/>
            <person name="Harris S."/>
            <person name="Eisen J.A."/>
            <person name="Holcombe L.J."/>
            <person name="O'Flynn C."/>
        </authorList>
    </citation>
    <scope>NUCLEOTIDE SEQUENCE [LARGE SCALE GENOMIC DNA]</scope>
    <source>
        <strain evidence="5 6">OH5050</strain>
    </source>
</reference>
<evidence type="ECO:0000256" key="1">
    <source>
        <dbReference type="ARBA" id="ARBA00023015"/>
    </source>
</evidence>
<dbReference type="SUPFAM" id="SSF46785">
    <property type="entry name" value="Winged helix' DNA-binding domain"/>
    <property type="match status" value="1"/>
</dbReference>
<dbReference type="GO" id="GO:0003677">
    <property type="term" value="F:DNA binding"/>
    <property type="evidence" value="ECO:0007669"/>
    <property type="project" value="UniProtKB-KW"/>
</dbReference>
<dbReference type="GO" id="GO:0045892">
    <property type="term" value="P:negative regulation of DNA-templated transcription"/>
    <property type="evidence" value="ECO:0007669"/>
    <property type="project" value="TreeGrafter"/>
</dbReference>
<dbReference type="InterPro" id="IPR000524">
    <property type="entry name" value="Tscrpt_reg_HTH_GntR"/>
</dbReference>
<dbReference type="GO" id="GO:0003700">
    <property type="term" value="F:DNA-binding transcription factor activity"/>
    <property type="evidence" value="ECO:0007669"/>
    <property type="project" value="InterPro"/>
</dbReference>
<evidence type="ECO:0000256" key="2">
    <source>
        <dbReference type="ARBA" id="ARBA00023125"/>
    </source>
</evidence>
<keyword evidence="2" id="KW-0238">DNA-binding</keyword>
<proteinExistence type="predicted"/>
<dbReference type="InterPro" id="IPR028978">
    <property type="entry name" value="Chorismate_lyase_/UTRA_dom_sf"/>
</dbReference>
<evidence type="ECO:0000259" key="4">
    <source>
        <dbReference type="PROSITE" id="PS50949"/>
    </source>
</evidence>
<dbReference type="InterPro" id="IPR036390">
    <property type="entry name" value="WH_DNA-bd_sf"/>
</dbReference>
<dbReference type="PANTHER" id="PTHR44846">
    <property type="entry name" value="MANNOSYL-D-GLYCERATE TRANSPORT/METABOLISM SYSTEM REPRESSOR MNGR-RELATED"/>
    <property type="match status" value="1"/>
</dbReference>
<keyword evidence="6" id="KW-1185">Reference proteome</keyword>
<dbReference type="InterPro" id="IPR036388">
    <property type="entry name" value="WH-like_DNA-bd_sf"/>
</dbReference>
<name>A0A3P1V8W4_9ACTO</name>
<gene>
    <name evidence="5" type="ORF">EII10_04335</name>
</gene>
<dbReference type="EMBL" id="RQZC01000004">
    <property type="protein sequence ID" value="RRD29930.1"/>
    <property type="molecule type" value="Genomic_DNA"/>
</dbReference>
<dbReference type="Gene3D" id="3.40.1410.10">
    <property type="entry name" value="Chorismate lyase-like"/>
    <property type="match status" value="1"/>
</dbReference>
<dbReference type="InterPro" id="IPR011663">
    <property type="entry name" value="UTRA"/>
</dbReference>
<dbReference type="Pfam" id="PF00392">
    <property type="entry name" value="GntR"/>
    <property type="match status" value="1"/>
</dbReference>
<organism evidence="5 6">
    <name type="scientific">Actinomyces bowdenii</name>
    <dbReference type="NCBI Taxonomy" id="131109"/>
    <lineage>
        <taxon>Bacteria</taxon>
        <taxon>Bacillati</taxon>
        <taxon>Actinomycetota</taxon>
        <taxon>Actinomycetes</taxon>
        <taxon>Actinomycetales</taxon>
        <taxon>Actinomycetaceae</taxon>
        <taxon>Actinomyces</taxon>
    </lineage>
</organism>
<dbReference type="InterPro" id="IPR050679">
    <property type="entry name" value="Bact_HTH_transcr_reg"/>
</dbReference>
<dbReference type="PRINTS" id="PR00035">
    <property type="entry name" value="HTHGNTR"/>
</dbReference>
<evidence type="ECO:0000256" key="3">
    <source>
        <dbReference type="ARBA" id="ARBA00023163"/>
    </source>
</evidence>
<dbReference type="SMART" id="SM00866">
    <property type="entry name" value="UTRA"/>
    <property type="match status" value="1"/>
</dbReference>
<keyword evidence="3" id="KW-0804">Transcription</keyword>
<dbReference type="Gene3D" id="1.10.10.10">
    <property type="entry name" value="Winged helix-like DNA-binding domain superfamily/Winged helix DNA-binding domain"/>
    <property type="match status" value="1"/>
</dbReference>
<dbReference type="Pfam" id="PF07702">
    <property type="entry name" value="UTRA"/>
    <property type="match status" value="1"/>
</dbReference>
<dbReference type="PROSITE" id="PS50949">
    <property type="entry name" value="HTH_GNTR"/>
    <property type="match status" value="1"/>
</dbReference>
<dbReference type="Proteomes" id="UP000271272">
    <property type="component" value="Unassembled WGS sequence"/>
</dbReference>
<dbReference type="SMART" id="SM00345">
    <property type="entry name" value="HTH_GNTR"/>
    <property type="match status" value="1"/>
</dbReference>
<keyword evidence="1" id="KW-0805">Transcription regulation</keyword>
<evidence type="ECO:0000313" key="5">
    <source>
        <dbReference type="EMBL" id="RRD29930.1"/>
    </source>
</evidence>
<dbReference type="CDD" id="cd07377">
    <property type="entry name" value="WHTH_GntR"/>
    <property type="match status" value="1"/>
</dbReference>
<dbReference type="PANTHER" id="PTHR44846:SF12">
    <property type="entry name" value="HTH-TYPE TRANSCRIPTIONAL REGULATOR TRER"/>
    <property type="match status" value="1"/>
</dbReference>
<dbReference type="AlphaFoldDB" id="A0A3P1V8W4"/>
<sequence>MAQAKYDQIFQDLHERITSGYYGFLEYLPSENALSQEFGCTRNTVRKAIALLVAQGLVQTMQGRGVQVIHRSRPASTFTIGGIESMSEAASRLDITLATHMISLERTTVGPDLAAASGLTQGAPITVVERLRLIDNVPLIRDRSCFLAEMVPGLSQQIVEASVYRYIEGELGIRVATASREVRVDHASPQDRQFLHLGGMDCVVVVASTVFDSAGRPFEYTRSRHSPVDFTFQATAHRLPRHHGQ</sequence>
<dbReference type="OrthoDB" id="7363114at2"/>
<comment type="caution">
    <text evidence="5">The sequence shown here is derived from an EMBL/GenBank/DDBJ whole genome shotgun (WGS) entry which is preliminary data.</text>
</comment>
<evidence type="ECO:0000313" key="6">
    <source>
        <dbReference type="Proteomes" id="UP000271272"/>
    </source>
</evidence>
<accession>A0A3P1V8W4</accession>
<protein>
    <submittedName>
        <fullName evidence="5">UTRA domain-containing protein</fullName>
    </submittedName>
</protein>